<dbReference type="EMBL" id="QEWP01000008">
    <property type="protein sequence ID" value="PWD99150.1"/>
    <property type="molecule type" value="Genomic_DNA"/>
</dbReference>
<dbReference type="InterPro" id="IPR011123">
    <property type="entry name" value="Y_Y_Y"/>
</dbReference>
<sequence>MKQIWVLIFNTLLSISISGQIMPIDYDHYTRFDNLTVADGLPGNHITVIQQDAQGFMWIGTREGLARYDGTRFETFHHLPGDSSSVASDYITDILTSPDGNVYIGTREGLSIFEPEMFSFSQAPIIFEDGVGLQDKHIRALLEADDQHIWVETFNGVLHKLNTKTFETQSWSHDKPSQPYYDYHSIFKDSQNQLWIGGRNMGPLKMENGKIRSIPTSSSDPELKRDKDAALFFEDSNNDFWIGALDGLYQFDRNTETVNKRLHTSSYDMVEDNKGFLWVATGHGLARINKKKSTIVKYLPSDNDLSSILHDHINCLTIDHSGNLWIGTQQGISILKENQSLIRYYRHLNEVPHSLSNNHVSCFLEDSKGDIWIGTMGGGLNLFNPQTDEFKTFTSRKGLNGCISANRVSTLFEEKDGSIWTGLWQGVGFNHFDPAKHRFTHFALDSSSLKRDWYSGFESIGNDTLVVGFWGAEGLRLFSKSKKAWLPHSFRPQKHPADGEIHLIASNDSLIWLYKSQNILHTFNPSDKTFNGYRSQKFKDANRRLHVQSVDIPNFSSIPDIIQAGDETLFLTNQGVAGFDENKFQILSQKVFKTGVYSSFSKKTFLLAQDGIWMYNPKTNGLSHLVVADSMPVKPENIKDLLVFRKNKLLLATTEGARLFNLKTKLLLNLPSPFSSLATSQQAINKIVRLKDGILLIYPRGISFLPDQGKPKTFNTRTAFNQGMRNDAINFALPTPDGDGVWLGADKGLYYFSPSQEHFKQIPELNDYAVNEMAYHKKQLFLATDQGLALLSLPSRKVTFLNAPPTDMLSSHLTTFVKKDRRGFIWTGTTNKGVNQIDPHSLRVKHFYDKNGFHGSDAMAFLETSTGEVYVGGDSLNIFNFARQRFESPDFAHHLPKEKILSLTEDPMGRIVIVTSHNILIYSSDSLQLLNITPYLGTENISFTPASLKTSTNEIYIGTAKGFFKMDPGLFNPPTLPKETKITRVGVMGDPVSFGDQEELMLTHDQNLLQIWFSDMVFPANHDQYLYKLEPTDKEWTKTNETSVSYKLLPPGKYTFRVKSFNPYGNSQETRLMITIKPPFWKTWWFFTILIMSLVTGLWFWWRHRLNHLRVLENNLNLRHRLLLSQMNPHFMFNALSAIQSFIYQNQPQTAGAYLSKFAKLMRLYLNNMSLPVTPINDEVATLKHYLVLQQLRFNGSFKYSVKVLSGCDHLSMGIPAMLVQPFVENAVEHGIQHIDYEGNIEVIFSLKNNSWEVAIKDNGLGIEKSRQLKSEFHPSHKSMSMGITQKRIEQLRKQYKQPCQLIIKDKTQEPGNETGTEISLLVPALQLSED</sequence>
<keyword evidence="1" id="KW-0472">Membrane</keyword>
<name>A0A2U2B7V7_9BACT</name>
<dbReference type="PANTHER" id="PTHR34220">
    <property type="entry name" value="SENSOR HISTIDINE KINASE YPDA"/>
    <property type="match status" value="1"/>
</dbReference>
<feature type="domain" description="Signal transduction histidine kinase internal region" evidence="2">
    <location>
        <begin position="1120"/>
        <end position="1196"/>
    </location>
</feature>
<protein>
    <recommendedName>
        <fullName evidence="6">Histidine kinase</fullName>
    </recommendedName>
</protein>
<evidence type="ECO:0000256" key="1">
    <source>
        <dbReference type="SAM" id="Phobius"/>
    </source>
</evidence>
<dbReference type="InterPro" id="IPR015943">
    <property type="entry name" value="WD40/YVTN_repeat-like_dom_sf"/>
</dbReference>
<dbReference type="OrthoDB" id="9809670at2"/>
<dbReference type="Gene3D" id="2.60.40.10">
    <property type="entry name" value="Immunoglobulins"/>
    <property type="match status" value="1"/>
</dbReference>
<dbReference type="SUPFAM" id="SSF63829">
    <property type="entry name" value="Calcium-dependent phosphotriesterase"/>
    <property type="match status" value="2"/>
</dbReference>
<dbReference type="Gene3D" id="3.30.565.10">
    <property type="entry name" value="Histidine kinase-like ATPase, C-terminal domain"/>
    <property type="match status" value="1"/>
</dbReference>
<reference evidence="4 5" key="1">
    <citation type="submission" date="2018-05" db="EMBL/GenBank/DDBJ databases">
        <title>Marinilabilia rubrum sp. nov., isolated from saltern sediment.</title>
        <authorList>
            <person name="Zhang R."/>
        </authorList>
    </citation>
    <scope>NUCLEOTIDE SEQUENCE [LARGE SCALE GENOMIC DNA]</scope>
    <source>
        <strain evidence="4 5">WTE16</strain>
    </source>
</reference>
<dbReference type="Pfam" id="PF07495">
    <property type="entry name" value="Y_Y_Y"/>
    <property type="match status" value="1"/>
</dbReference>
<dbReference type="Gene3D" id="2.130.10.10">
    <property type="entry name" value="YVTN repeat-like/Quinoprotein amine dehydrogenase"/>
    <property type="match status" value="5"/>
</dbReference>
<dbReference type="PANTHER" id="PTHR34220:SF7">
    <property type="entry name" value="SENSOR HISTIDINE KINASE YPDA"/>
    <property type="match status" value="1"/>
</dbReference>
<gene>
    <name evidence="4" type="ORF">DDZ16_11165</name>
</gene>
<evidence type="ECO:0000259" key="2">
    <source>
        <dbReference type="Pfam" id="PF06580"/>
    </source>
</evidence>
<dbReference type="InterPro" id="IPR050640">
    <property type="entry name" value="Bact_2-comp_sensor_kinase"/>
</dbReference>
<dbReference type="InterPro" id="IPR036890">
    <property type="entry name" value="HATPase_C_sf"/>
</dbReference>
<evidence type="ECO:0008006" key="6">
    <source>
        <dbReference type="Google" id="ProtNLM"/>
    </source>
</evidence>
<keyword evidence="1" id="KW-0812">Transmembrane</keyword>
<dbReference type="InterPro" id="IPR010559">
    <property type="entry name" value="Sig_transdc_His_kin_internal"/>
</dbReference>
<comment type="caution">
    <text evidence="4">The sequence shown here is derived from an EMBL/GenBank/DDBJ whole genome shotgun (WGS) entry which is preliminary data.</text>
</comment>
<dbReference type="Pfam" id="PF06580">
    <property type="entry name" value="His_kinase"/>
    <property type="match status" value="1"/>
</dbReference>
<proteinExistence type="predicted"/>
<dbReference type="RefSeq" id="WP_109264552.1">
    <property type="nucleotide sequence ID" value="NZ_QEWP01000008.1"/>
</dbReference>
<dbReference type="GO" id="GO:0000155">
    <property type="term" value="F:phosphorelay sensor kinase activity"/>
    <property type="evidence" value="ECO:0007669"/>
    <property type="project" value="InterPro"/>
</dbReference>
<dbReference type="InterPro" id="IPR013783">
    <property type="entry name" value="Ig-like_fold"/>
</dbReference>
<dbReference type="Proteomes" id="UP000244956">
    <property type="component" value="Unassembled WGS sequence"/>
</dbReference>
<dbReference type="GO" id="GO:0016020">
    <property type="term" value="C:membrane"/>
    <property type="evidence" value="ECO:0007669"/>
    <property type="project" value="InterPro"/>
</dbReference>
<keyword evidence="5" id="KW-1185">Reference proteome</keyword>
<organism evidence="4 5">
    <name type="scientific">Marinilabilia rubra</name>
    <dbReference type="NCBI Taxonomy" id="2162893"/>
    <lineage>
        <taxon>Bacteria</taxon>
        <taxon>Pseudomonadati</taxon>
        <taxon>Bacteroidota</taxon>
        <taxon>Bacteroidia</taxon>
        <taxon>Marinilabiliales</taxon>
        <taxon>Marinilabiliaceae</taxon>
        <taxon>Marinilabilia</taxon>
    </lineage>
</organism>
<evidence type="ECO:0000313" key="4">
    <source>
        <dbReference type="EMBL" id="PWD99150.1"/>
    </source>
</evidence>
<evidence type="ECO:0000313" key="5">
    <source>
        <dbReference type="Proteomes" id="UP000244956"/>
    </source>
</evidence>
<feature type="transmembrane region" description="Helical" evidence="1">
    <location>
        <begin position="1084"/>
        <end position="1102"/>
    </location>
</feature>
<evidence type="ECO:0000259" key="3">
    <source>
        <dbReference type="Pfam" id="PF07495"/>
    </source>
</evidence>
<dbReference type="InterPro" id="IPR011110">
    <property type="entry name" value="Reg_prop"/>
</dbReference>
<dbReference type="InterPro" id="IPR011047">
    <property type="entry name" value="Quinoprotein_ADH-like_sf"/>
</dbReference>
<feature type="domain" description="Two component regulator three Y" evidence="3">
    <location>
        <begin position="1024"/>
        <end position="1076"/>
    </location>
</feature>
<dbReference type="SUPFAM" id="SSF55874">
    <property type="entry name" value="ATPase domain of HSP90 chaperone/DNA topoisomerase II/histidine kinase"/>
    <property type="match status" value="1"/>
</dbReference>
<keyword evidence="1" id="KW-1133">Transmembrane helix</keyword>
<dbReference type="Pfam" id="PF07494">
    <property type="entry name" value="Reg_prop"/>
    <property type="match status" value="3"/>
</dbReference>
<dbReference type="SUPFAM" id="SSF50998">
    <property type="entry name" value="Quinoprotein alcohol dehydrogenase-like"/>
    <property type="match status" value="1"/>
</dbReference>
<accession>A0A2U2B7V7</accession>